<comment type="subcellular location">
    <subcellularLocation>
        <location evidence="1">Membrane</location>
    </subcellularLocation>
</comment>
<sequence>MTNTPLLQINDLHITYKSSRGEIPAVRGVDLTLNSGETLGIAGESGCGKSTVAMAILRLLPDKTKVEGELLLKGEDILKMRWGKIRAVRWAEASIVFQGAQHALNPMHRVGQQIAEPIELHQGIKGPKVDKKVEELLKQVGLPAWRMQNYPHELSGGQR</sequence>
<dbReference type="EMBL" id="DXDC01000438">
    <property type="protein sequence ID" value="HIY67459.1"/>
    <property type="molecule type" value="Genomic_DNA"/>
</dbReference>
<dbReference type="PANTHER" id="PTHR43297">
    <property type="entry name" value="OLIGOPEPTIDE TRANSPORT ATP-BINDING PROTEIN APPD"/>
    <property type="match status" value="1"/>
</dbReference>
<dbReference type="SUPFAM" id="SSF52540">
    <property type="entry name" value="P-loop containing nucleoside triphosphate hydrolases"/>
    <property type="match status" value="1"/>
</dbReference>
<keyword evidence="7" id="KW-0547">Nucleotide-binding</keyword>
<keyword evidence="7" id="KW-0067">ATP-binding</keyword>
<comment type="caution">
    <text evidence="7">The sequence shown here is derived from an EMBL/GenBank/DDBJ whole genome shotgun (WGS) entry which is preliminary data.</text>
</comment>
<name>A0A9D2CB03_9MICO</name>
<comment type="similarity">
    <text evidence="2">Belongs to the ABC transporter superfamily.</text>
</comment>
<evidence type="ECO:0000256" key="2">
    <source>
        <dbReference type="ARBA" id="ARBA00005417"/>
    </source>
</evidence>
<reference evidence="7" key="1">
    <citation type="journal article" date="2021" name="PeerJ">
        <title>Extensive microbial diversity within the chicken gut microbiome revealed by metagenomics and culture.</title>
        <authorList>
            <person name="Gilroy R."/>
            <person name="Ravi A."/>
            <person name="Getino M."/>
            <person name="Pursley I."/>
            <person name="Horton D.L."/>
            <person name="Alikhan N.F."/>
            <person name="Baker D."/>
            <person name="Gharbi K."/>
            <person name="Hall N."/>
            <person name="Watson M."/>
            <person name="Adriaenssens E.M."/>
            <person name="Foster-Nyarko E."/>
            <person name="Jarju S."/>
            <person name="Secka A."/>
            <person name="Antonio M."/>
            <person name="Oren A."/>
            <person name="Chaudhuri R.R."/>
            <person name="La Ragione R."/>
            <person name="Hildebrand F."/>
            <person name="Pallen M.J."/>
        </authorList>
    </citation>
    <scope>NUCLEOTIDE SEQUENCE</scope>
    <source>
        <strain evidence="7">ChiGjej1B1-98</strain>
    </source>
</reference>
<protein>
    <submittedName>
        <fullName evidence="7">ATP-binding cassette domain-containing protein</fullName>
    </submittedName>
</protein>
<keyword evidence="3" id="KW-0813">Transport</keyword>
<keyword evidence="4" id="KW-1003">Cell membrane</keyword>
<evidence type="ECO:0000256" key="3">
    <source>
        <dbReference type="ARBA" id="ARBA00022448"/>
    </source>
</evidence>
<dbReference type="Pfam" id="PF00005">
    <property type="entry name" value="ABC_tran"/>
    <property type="match status" value="1"/>
</dbReference>
<dbReference type="Proteomes" id="UP000824005">
    <property type="component" value="Unassembled WGS sequence"/>
</dbReference>
<evidence type="ECO:0000313" key="8">
    <source>
        <dbReference type="Proteomes" id="UP000824005"/>
    </source>
</evidence>
<feature type="domain" description="ABC transporter" evidence="6">
    <location>
        <begin position="27"/>
        <end position="159"/>
    </location>
</feature>
<dbReference type="PANTHER" id="PTHR43297:SF2">
    <property type="entry name" value="DIPEPTIDE TRANSPORT ATP-BINDING PROTEIN DPPD"/>
    <property type="match status" value="1"/>
</dbReference>
<dbReference type="GO" id="GO:0005524">
    <property type="term" value="F:ATP binding"/>
    <property type="evidence" value="ECO:0007669"/>
    <property type="project" value="UniProtKB-KW"/>
</dbReference>
<evidence type="ECO:0000256" key="1">
    <source>
        <dbReference type="ARBA" id="ARBA00004370"/>
    </source>
</evidence>
<proteinExistence type="inferred from homology"/>
<dbReference type="Gene3D" id="3.40.50.300">
    <property type="entry name" value="P-loop containing nucleotide triphosphate hydrolases"/>
    <property type="match status" value="1"/>
</dbReference>
<dbReference type="InterPro" id="IPR050388">
    <property type="entry name" value="ABC_Ni/Peptide_Import"/>
</dbReference>
<dbReference type="GO" id="GO:0016020">
    <property type="term" value="C:membrane"/>
    <property type="evidence" value="ECO:0007669"/>
    <property type="project" value="UniProtKB-SubCell"/>
</dbReference>
<dbReference type="InterPro" id="IPR027417">
    <property type="entry name" value="P-loop_NTPase"/>
</dbReference>
<dbReference type="GO" id="GO:0016887">
    <property type="term" value="F:ATP hydrolysis activity"/>
    <property type="evidence" value="ECO:0007669"/>
    <property type="project" value="InterPro"/>
</dbReference>
<feature type="non-terminal residue" evidence="7">
    <location>
        <position position="159"/>
    </location>
</feature>
<dbReference type="AlphaFoldDB" id="A0A9D2CB03"/>
<evidence type="ECO:0000256" key="5">
    <source>
        <dbReference type="ARBA" id="ARBA00023136"/>
    </source>
</evidence>
<organism evidence="7 8">
    <name type="scientific">Candidatus Agrococcus pullicola</name>
    <dbReference type="NCBI Taxonomy" id="2838429"/>
    <lineage>
        <taxon>Bacteria</taxon>
        <taxon>Bacillati</taxon>
        <taxon>Actinomycetota</taxon>
        <taxon>Actinomycetes</taxon>
        <taxon>Micrococcales</taxon>
        <taxon>Microbacteriaceae</taxon>
        <taxon>Agrococcus</taxon>
    </lineage>
</organism>
<evidence type="ECO:0000256" key="4">
    <source>
        <dbReference type="ARBA" id="ARBA00022475"/>
    </source>
</evidence>
<keyword evidence="5" id="KW-0472">Membrane</keyword>
<evidence type="ECO:0000259" key="6">
    <source>
        <dbReference type="Pfam" id="PF00005"/>
    </source>
</evidence>
<reference evidence="7" key="2">
    <citation type="submission" date="2021-04" db="EMBL/GenBank/DDBJ databases">
        <authorList>
            <person name="Gilroy R."/>
        </authorList>
    </citation>
    <scope>NUCLEOTIDE SEQUENCE</scope>
    <source>
        <strain evidence="7">ChiGjej1B1-98</strain>
    </source>
</reference>
<dbReference type="InterPro" id="IPR003439">
    <property type="entry name" value="ABC_transporter-like_ATP-bd"/>
</dbReference>
<evidence type="ECO:0000313" key="7">
    <source>
        <dbReference type="EMBL" id="HIY67459.1"/>
    </source>
</evidence>
<gene>
    <name evidence="7" type="ORF">H9830_14440</name>
</gene>
<accession>A0A9D2CB03</accession>